<dbReference type="Proteomes" id="UP000801492">
    <property type="component" value="Unassembled WGS sequence"/>
</dbReference>
<name>A0A8K0GFI0_IGNLU</name>
<protein>
    <recommendedName>
        <fullName evidence="3">CCHC-type domain-containing protein</fullName>
    </recommendedName>
</protein>
<feature type="region of interest" description="Disordered" evidence="2">
    <location>
        <begin position="146"/>
        <end position="191"/>
    </location>
</feature>
<dbReference type="GO" id="GO:0008270">
    <property type="term" value="F:zinc ion binding"/>
    <property type="evidence" value="ECO:0007669"/>
    <property type="project" value="UniProtKB-KW"/>
</dbReference>
<feature type="compositionally biased region" description="Acidic residues" evidence="2">
    <location>
        <begin position="146"/>
        <end position="160"/>
    </location>
</feature>
<dbReference type="GO" id="GO:0003676">
    <property type="term" value="F:nucleic acid binding"/>
    <property type="evidence" value="ECO:0007669"/>
    <property type="project" value="InterPro"/>
</dbReference>
<sequence length="212" mass="24649">MILKHLVSKNIKNFNTQNFNCKQQQSKNYNSRNFHYDQPSTLRYQDKPNNTVQRCFKCNRPGHTQRYCRSNPNWRNRYFRNPSRNNLARVAGNSVVGDGAETFVQCRGDVSRNQYKTKGSNSYLRTGPPHTHELNGVAERIEGDECTEDTDEHVQDDDSNETGQKHEIPSKTEIVKNNIENEEGANSSRSRREIKFAKRFDDHVVYVNYSNA</sequence>
<feature type="compositionally biased region" description="Basic and acidic residues" evidence="2">
    <location>
        <begin position="163"/>
        <end position="174"/>
    </location>
</feature>
<keyword evidence="1" id="KW-0862">Zinc</keyword>
<dbReference type="PROSITE" id="PS50158">
    <property type="entry name" value="ZF_CCHC"/>
    <property type="match status" value="1"/>
</dbReference>
<dbReference type="AlphaFoldDB" id="A0A8K0GFI0"/>
<dbReference type="OrthoDB" id="6761265at2759"/>
<evidence type="ECO:0000313" key="4">
    <source>
        <dbReference type="EMBL" id="KAF2897839.1"/>
    </source>
</evidence>
<gene>
    <name evidence="4" type="ORF">ILUMI_08340</name>
</gene>
<evidence type="ECO:0000256" key="2">
    <source>
        <dbReference type="SAM" id="MobiDB-lite"/>
    </source>
</evidence>
<keyword evidence="5" id="KW-1185">Reference proteome</keyword>
<dbReference type="EMBL" id="VTPC01003908">
    <property type="protein sequence ID" value="KAF2897839.1"/>
    <property type="molecule type" value="Genomic_DNA"/>
</dbReference>
<reference evidence="4" key="1">
    <citation type="submission" date="2019-08" db="EMBL/GenBank/DDBJ databases">
        <title>The genome of the North American firefly Photinus pyralis.</title>
        <authorList>
            <consortium name="Photinus pyralis genome working group"/>
            <person name="Fallon T.R."/>
            <person name="Sander Lower S.E."/>
            <person name="Weng J.-K."/>
        </authorList>
    </citation>
    <scope>NUCLEOTIDE SEQUENCE</scope>
    <source>
        <strain evidence="4">TRF0915ILg1</strain>
        <tissue evidence="4">Whole body</tissue>
    </source>
</reference>
<feature type="domain" description="CCHC-type" evidence="3">
    <location>
        <begin position="54"/>
        <end position="70"/>
    </location>
</feature>
<keyword evidence="1" id="KW-0479">Metal-binding</keyword>
<evidence type="ECO:0000313" key="5">
    <source>
        <dbReference type="Proteomes" id="UP000801492"/>
    </source>
</evidence>
<keyword evidence="1" id="KW-0863">Zinc-finger</keyword>
<dbReference type="SUPFAM" id="SSF57756">
    <property type="entry name" value="Retrovirus zinc finger-like domains"/>
    <property type="match status" value="1"/>
</dbReference>
<organism evidence="4 5">
    <name type="scientific">Ignelater luminosus</name>
    <name type="common">Cucubano</name>
    <name type="synonym">Pyrophorus luminosus</name>
    <dbReference type="NCBI Taxonomy" id="2038154"/>
    <lineage>
        <taxon>Eukaryota</taxon>
        <taxon>Metazoa</taxon>
        <taxon>Ecdysozoa</taxon>
        <taxon>Arthropoda</taxon>
        <taxon>Hexapoda</taxon>
        <taxon>Insecta</taxon>
        <taxon>Pterygota</taxon>
        <taxon>Neoptera</taxon>
        <taxon>Endopterygota</taxon>
        <taxon>Coleoptera</taxon>
        <taxon>Polyphaga</taxon>
        <taxon>Elateriformia</taxon>
        <taxon>Elateroidea</taxon>
        <taxon>Elateridae</taxon>
        <taxon>Agrypninae</taxon>
        <taxon>Pyrophorini</taxon>
        <taxon>Ignelater</taxon>
    </lineage>
</organism>
<evidence type="ECO:0000259" key="3">
    <source>
        <dbReference type="PROSITE" id="PS50158"/>
    </source>
</evidence>
<dbReference type="InterPro" id="IPR001878">
    <property type="entry name" value="Znf_CCHC"/>
</dbReference>
<dbReference type="InterPro" id="IPR036875">
    <property type="entry name" value="Znf_CCHC_sf"/>
</dbReference>
<evidence type="ECO:0000256" key="1">
    <source>
        <dbReference type="PROSITE-ProRule" id="PRU00047"/>
    </source>
</evidence>
<accession>A0A8K0GFI0</accession>
<comment type="caution">
    <text evidence="4">The sequence shown here is derived from an EMBL/GenBank/DDBJ whole genome shotgun (WGS) entry which is preliminary data.</text>
</comment>
<proteinExistence type="predicted"/>